<dbReference type="PROSITE" id="PS51257">
    <property type="entry name" value="PROKAR_LIPOPROTEIN"/>
    <property type="match status" value="1"/>
</dbReference>
<keyword evidence="1" id="KW-1003">Cell membrane</keyword>
<keyword evidence="4" id="KW-0564">Palmitate</keyword>
<evidence type="ECO:0000256" key="2">
    <source>
        <dbReference type="ARBA" id="ARBA00022729"/>
    </source>
</evidence>
<dbReference type="InterPro" id="IPR006059">
    <property type="entry name" value="SBP"/>
</dbReference>
<keyword evidence="3" id="KW-0472">Membrane</keyword>
<keyword evidence="5" id="KW-0449">Lipoprotein</keyword>
<keyword evidence="2 6" id="KW-0732">Signal</keyword>
<evidence type="ECO:0000256" key="4">
    <source>
        <dbReference type="ARBA" id="ARBA00023139"/>
    </source>
</evidence>
<comment type="caution">
    <text evidence="7">The sequence shown here is derived from an EMBL/GenBank/DDBJ whole genome shotgun (WGS) entry which is preliminary data.</text>
</comment>
<accession>A0ABV6KFN7</accession>
<organism evidence="7 8">
    <name type="scientific">Halalkalibacter kiskunsagensis</name>
    <dbReference type="NCBI Taxonomy" id="1548599"/>
    <lineage>
        <taxon>Bacteria</taxon>
        <taxon>Bacillati</taxon>
        <taxon>Bacillota</taxon>
        <taxon>Bacilli</taxon>
        <taxon>Bacillales</taxon>
        <taxon>Bacillaceae</taxon>
        <taxon>Halalkalibacter</taxon>
    </lineage>
</organism>
<dbReference type="RefSeq" id="WP_335960667.1">
    <property type="nucleotide sequence ID" value="NZ_JAXBLX010000011.1"/>
</dbReference>
<dbReference type="SUPFAM" id="SSF53850">
    <property type="entry name" value="Periplasmic binding protein-like II"/>
    <property type="match status" value="1"/>
</dbReference>
<dbReference type="Gene3D" id="3.40.190.10">
    <property type="entry name" value="Periplasmic binding protein-like II"/>
    <property type="match status" value="1"/>
</dbReference>
<evidence type="ECO:0000313" key="7">
    <source>
        <dbReference type="EMBL" id="MFC0472128.1"/>
    </source>
</evidence>
<dbReference type="PANTHER" id="PTHR43649">
    <property type="entry name" value="ARABINOSE-BINDING PROTEIN-RELATED"/>
    <property type="match status" value="1"/>
</dbReference>
<dbReference type="InterPro" id="IPR050490">
    <property type="entry name" value="Bact_solute-bd_prot1"/>
</dbReference>
<keyword evidence="8" id="KW-1185">Reference proteome</keyword>
<evidence type="ECO:0000313" key="8">
    <source>
        <dbReference type="Proteomes" id="UP001589838"/>
    </source>
</evidence>
<dbReference type="PANTHER" id="PTHR43649:SF33">
    <property type="entry name" value="POLYGALACTURONAN_RHAMNOGALACTURONAN-BINDING PROTEIN YTCQ"/>
    <property type="match status" value="1"/>
</dbReference>
<evidence type="ECO:0000256" key="6">
    <source>
        <dbReference type="SAM" id="SignalP"/>
    </source>
</evidence>
<dbReference type="EMBL" id="JBHLUX010000039">
    <property type="protein sequence ID" value="MFC0472128.1"/>
    <property type="molecule type" value="Genomic_DNA"/>
</dbReference>
<name>A0ABV6KFN7_9BACI</name>
<evidence type="ECO:0000256" key="5">
    <source>
        <dbReference type="ARBA" id="ARBA00023288"/>
    </source>
</evidence>
<protein>
    <submittedName>
        <fullName evidence="7">ABC transporter substrate-binding protein</fullName>
    </submittedName>
</protein>
<evidence type="ECO:0000256" key="3">
    <source>
        <dbReference type="ARBA" id="ARBA00023136"/>
    </source>
</evidence>
<sequence>MKRWKKVTLFASMMAVLGGLTACGGSDETETEVVQNGEATAEVSPEELEGELEIWTFFGQVEDMAAGFEEKYPNVDVNVSVFPGDQYQTKIMTAIQTRTDVPDIFDLERGYMGKFINQNFVADLSAMGADELVEDYVPYVRALGEGENGEIRAISDHSSPGAFWYHREQARKYLGTDDPEEISEMVSNWESIIELGKQVQEDSDSEVHLLSHFGDVFNVEKSHQGLWVQDGQLVINPNWEEIINHMREIRDGGVDAKLGFFSAGWGDALNEGNVIMFAMPAWAGFMVNNEDGKAEEKYGLAMTPKGYYDGGTYRSIYEGSENKELAYEFIKYIASAEWQEHNLEATGNMPGLQTVYENNKDSFTHEFFGDQQLLDVYSDVVMDIPATRSTETDEDISRMFYDTVAAGVENNRSNEEIIERFTNEVRNAYPDLQVE</sequence>
<evidence type="ECO:0000256" key="1">
    <source>
        <dbReference type="ARBA" id="ARBA00022475"/>
    </source>
</evidence>
<feature type="signal peptide" evidence="6">
    <location>
        <begin position="1"/>
        <end position="21"/>
    </location>
</feature>
<proteinExistence type="predicted"/>
<dbReference type="Pfam" id="PF01547">
    <property type="entry name" value="SBP_bac_1"/>
    <property type="match status" value="1"/>
</dbReference>
<gene>
    <name evidence="7" type="ORF">ACFFHM_16875</name>
</gene>
<feature type="chain" id="PRO_5045494752" evidence="6">
    <location>
        <begin position="22"/>
        <end position="435"/>
    </location>
</feature>
<reference evidence="7 8" key="1">
    <citation type="submission" date="2024-09" db="EMBL/GenBank/DDBJ databases">
        <authorList>
            <person name="Sun Q."/>
            <person name="Mori K."/>
        </authorList>
    </citation>
    <scope>NUCLEOTIDE SEQUENCE [LARGE SCALE GENOMIC DNA]</scope>
    <source>
        <strain evidence="7 8">NCAIM B.02610</strain>
    </source>
</reference>
<dbReference type="Proteomes" id="UP001589838">
    <property type="component" value="Unassembled WGS sequence"/>
</dbReference>